<feature type="non-terminal residue" evidence="2">
    <location>
        <position position="222"/>
    </location>
</feature>
<name>A0AAE0L5W2_9CHLO</name>
<protein>
    <submittedName>
        <fullName evidence="2">Uncharacterized protein</fullName>
    </submittedName>
</protein>
<organism evidence="2 3">
    <name type="scientific">Cymbomonas tetramitiformis</name>
    <dbReference type="NCBI Taxonomy" id="36881"/>
    <lineage>
        <taxon>Eukaryota</taxon>
        <taxon>Viridiplantae</taxon>
        <taxon>Chlorophyta</taxon>
        <taxon>Pyramimonadophyceae</taxon>
        <taxon>Pyramimonadales</taxon>
        <taxon>Pyramimonadaceae</taxon>
        <taxon>Cymbomonas</taxon>
    </lineage>
</organism>
<gene>
    <name evidence="2" type="ORF">CYMTET_18802</name>
</gene>
<dbReference type="EMBL" id="LGRX02008712">
    <property type="protein sequence ID" value="KAK3272929.1"/>
    <property type="molecule type" value="Genomic_DNA"/>
</dbReference>
<accession>A0AAE0L5W2</accession>
<dbReference type="AlphaFoldDB" id="A0AAE0L5W2"/>
<comment type="caution">
    <text evidence="2">The sequence shown here is derived from an EMBL/GenBank/DDBJ whole genome shotgun (WGS) entry which is preliminary data.</text>
</comment>
<evidence type="ECO:0000313" key="2">
    <source>
        <dbReference type="EMBL" id="KAK3272929.1"/>
    </source>
</evidence>
<reference evidence="2 3" key="1">
    <citation type="journal article" date="2015" name="Genome Biol. Evol.">
        <title>Comparative Genomics of a Bacterivorous Green Alga Reveals Evolutionary Causalities and Consequences of Phago-Mixotrophic Mode of Nutrition.</title>
        <authorList>
            <person name="Burns J.A."/>
            <person name="Paasch A."/>
            <person name="Narechania A."/>
            <person name="Kim E."/>
        </authorList>
    </citation>
    <scope>NUCLEOTIDE SEQUENCE [LARGE SCALE GENOMIC DNA]</scope>
    <source>
        <strain evidence="2 3">PLY_AMNH</strain>
    </source>
</reference>
<keyword evidence="3" id="KW-1185">Reference proteome</keyword>
<evidence type="ECO:0000313" key="3">
    <source>
        <dbReference type="Proteomes" id="UP001190700"/>
    </source>
</evidence>
<dbReference type="Proteomes" id="UP001190700">
    <property type="component" value="Unassembled WGS sequence"/>
</dbReference>
<feature type="region of interest" description="Disordered" evidence="1">
    <location>
        <begin position="203"/>
        <end position="222"/>
    </location>
</feature>
<proteinExistence type="predicted"/>
<sequence length="222" mass="25316">MRSIRSKKELTILRYPTIEANRSSRTQFGTKLHLARPALLLFHFRLKSRISLSTQNSTRRLARAYGEWCRSCTRGDVSAGPEASKKRRREASEVVSLFHGGHLSVATATNERARSTRRRREAGSTGFGLLPSDWPELSDTAYWHSLTLPELRHVYLRLTQEGADSRDRAWIEHRLAALHPSTEPAERKKPRIGTAYQANIDVLARMPPTPPEPQRIHPRPEP</sequence>
<evidence type="ECO:0000256" key="1">
    <source>
        <dbReference type="SAM" id="MobiDB-lite"/>
    </source>
</evidence>